<reference evidence="3" key="1">
    <citation type="journal article" date="2017" name="Nature">
        <title>The genome of Chenopodium quinoa.</title>
        <authorList>
            <person name="Jarvis D.E."/>
            <person name="Ho Y.S."/>
            <person name="Lightfoot D.J."/>
            <person name="Schmoeckel S.M."/>
            <person name="Li B."/>
            <person name="Borm T.J.A."/>
            <person name="Ohyanagi H."/>
            <person name="Mineta K."/>
            <person name="Michell C.T."/>
            <person name="Saber N."/>
            <person name="Kharbatia N.M."/>
            <person name="Rupper R.R."/>
            <person name="Sharp A.R."/>
            <person name="Dally N."/>
            <person name="Boughton B.A."/>
            <person name="Woo Y.H."/>
            <person name="Gao G."/>
            <person name="Schijlen E.G.W.M."/>
            <person name="Guo X."/>
            <person name="Momin A.A."/>
            <person name="Negrao S."/>
            <person name="Al-Babili S."/>
            <person name="Gehring C."/>
            <person name="Roessner U."/>
            <person name="Jung C."/>
            <person name="Murphy K."/>
            <person name="Arold S.T."/>
            <person name="Gojobori T."/>
            <person name="van der Linden C.G."/>
            <person name="van Loo E.N."/>
            <person name="Jellen E.N."/>
            <person name="Maughan P.J."/>
            <person name="Tester M."/>
        </authorList>
    </citation>
    <scope>NUCLEOTIDE SEQUENCE [LARGE SCALE GENOMIC DNA]</scope>
    <source>
        <strain evidence="3">cv. PI 614886</strain>
    </source>
</reference>
<evidence type="ECO:0000313" key="4">
    <source>
        <dbReference type="Proteomes" id="UP000596660"/>
    </source>
</evidence>
<dbReference type="Proteomes" id="UP000596660">
    <property type="component" value="Unplaced"/>
</dbReference>
<dbReference type="PANTHER" id="PTHR34710:SF20">
    <property type="entry name" value="OS10G0550200 PROTEIN"/>
    <property type="match status" value="1"/>
</dbReference>
<organism evidence="3 4">
    <name type="scientific">Chenopodium quinoa</name>
    <name type="common">Quinoa</name>
    <dbReference type="NCBI Taxonomy" id="63459"/>
    <lineage>
        <taxon>Eukaryota</taxon>
        <taxon>Viridiplantae</taxon>
        <taxon>Streptophyta</taxon>
        <taxon>Embryophyta</taxon>
        <taxon>Tracheophyta</taxon>
        <taxon>Spermatophyta</taxon>
        <taxon>Magnoliopsida</taxon>
        <taxon>eudicotyledons</taxon>
        <taxon>Gunneridae</taxon>
        <taxon>Pentapetalae</taxon>
        <taxon>Caryophyllales</taxon>
        <taxon>Chenopodiaceae</taxon>
        <taxon>Chenopodioideae</taxon>
        <taxon>Atripliceae</taxon>
        <taxon>Chenopodium</taxon>
    </lineage>
</organism>
<dbReference type="AlphaFoldDB" id="A0A803MQX0"/>
<protein>
    <recommendedName>
        <fullName evidence="2">DUF3615 domain-containing protein</fullName>
    </recommendedName>
</protein>
<dbReference type="Gramene" id="AUR62033671-RA">
    <property type="protein sequence ID" value="AUR62033671-RA:cds"/>
    <property type="gene ID" value="AUR62033671"/>
</dbReference>
<proteinExistence type="predicted"/>
<dbReference type="EnsemblPlants" id="AUR62033671-RA">
    <property type="protein sequence ID" value="AUR62033671-RA:cds"/>
    <property type="gene ID" value="AUR62033671"/>
</dbReference>
<accession>A0A803MQX0</accession>
<feature type="domain" description="DUF3615" evidence="2">
    <location>
        <begin position="92"/>
        <end position="174"/>
    </location>
</feature>
<name>A0A803MQX0_CHEQI</name>
<dbReference type="InterPro" id="IPR022059">
    <property type="entry name" value="DUF3615"/>
</dbReference>
<evidence type="ECO:0000256" key="1">
    <source>
        <dbReference type="SAM" id="Coils"/>
    </source>
</evidence>
<reference evidence="3" key="2">
    <citation type="submission" date="2021-03" db="UniProtKB">
        <authorList>
            <consortium name="EnsemblPlants"/>
        </authorList>
    </citation>
    <scope>IDENTIFICATION</scope>
</reference>
<keyword evidence="4" id="KW-1185">Reference proteome</keyword>
<feature type="coiled-coil region" evidence="1">
    <location>
        <begin position="5"/>
        <end position="32"/>
    </location>
</feature>
<dbReference type="PANTHER" id="PTHR34710">
    <property type="entry name" value="OS03G0834100 PROTEIN"/>
    <property type="match status" value="1"/>
</dbReference>
<dbReference type="OMA" id="GCEMCPE"/>
<keyword evidence="1" id="KW-0175">Coiled coil</keyword>
<evidence type="ECO:0000313" key="3">
    <source>
        <dbReference type="EnsemblPlants" id="AUR62033671-RA:cds"/>
    </source>
</evidence>
<sequence length="195" mass="22165">MELGRMAAELDILTLNQKLDQLHAELEQINSETYSAFLPDWDPPYEFPPGRDDCYLMALEKDRIDSIKPCAEAVLKIFNQENLCTNKSTPLTDYELMDCLDICFARDYDFFAHCNFTAKPNSAPLKAGDFSSKVFFAELKMNSKNEIIPSNYAVLDGVNWKLGCEMCPEVVAHPTSGPGERFLLCRHSPHFIRVD</sequence>
<dbReference type="Pfam" id="PF12274">
    <property type="entry name" value="DUF3615"/>
    <property type="match status" value="1"/>
</dbReference>
<evidence type="ECO:0000259" key="2">
    <source>
        <dbReference type="Pfam" id="PF12274"/>
    </source>
</evidence>